<sequence length="907" mass="107565">MKQYKNEWNNIEFSIESKVFDNIINYYFAYDEESCIPIQIKEFNLLDSTWLYHFFKYLSCFSGSTVTEISLIFEILNKNIFFLLFSKDFVFLRQYCKYMLILTTKINISINNTIESKLIEIVGIILDTFFVYNFFPEKLDTKNMFLYNKNYKKYFNEHHSAFIQFFVSHEDKNDIEIRIEAFMIMCSFYFHCLNTKIFVSTLFITKYVYLLMNLKYSNLNRDIILLGISKSIINLDKNIQIEYNEVNYTFPFPLNIIIFNRELYKKFYDILSKKISSLQKAYDSIEIIKFYINNPCLPESFFSFINIKTEKEFFNVYTKRIFKFQTFHKKHEIIEILNSFVNYITTINFYNALINESIEVLKINEEEINASEVINSLSFIIELFYEEEKLIALQIGLFLVPNIYYNKNGIFITDDGSCTEKYDVIYYNAHLIDILVDINSTYKKMVFENLKSNIIEFNDLFEYAFEKKETKKFEILAFLIIFIQLETNKLFYEIYDISEEKINWLETTLMGNEKNIEYLCLYNAFIYSKMLNNLRNMVLYLETINISINRNIIYDNSKNMLDQLSQQGNLNLKLNITFSDAIDSTGDGIFRTWLTLLAIEFSKPSNFLFNICNSDTFTYYPSLFTEEALHNKANADLKFIGRIIGIALRHDFILPIEFSKCVYEIFLSKEINIDKILQSNNSLRTKFHEMETYTEDLNDVGLSFTMDVIGIANGKYIRTYVELCPNGNDLIVTKDNFNIFKKLYLNRFLEEFIKSVNEMKLGLLEMVNKEILDDIKIGFKLKRLISGNMEINVNDWKLNTKYIGWNSDDETIRWFWEFIEYCKGINEKLNKLLIVLIGTSHLPPGGFKNLSNGNFKIVRLDDINNTVCIHTCINVLRLSKFDSKEILFMELEIFLNSVEKGTFFNLR</sequence>
<dbReference type="PANTHER" id="PTHR11254">
    <property type="entry name" value="HECT DOMAIN UBIQUITIN-PROTEIN LIGASE"/>
    <property type="match status" value="1"/>
</dbReference>
<keyword evidence="9" id="KW-1185">Reference proteome</keyword>
<dbReference type="SUPFAM" id="SSF56204">
    <property type="entry name" value="Hect, E3 ligase catalytic domain"/>
    <property type="match status" value="1"/>
</dbReference>
<evidence type="ECO:0000259" key="7">
    <source>
        <dbReference type="PROSITE" id="PS50237"/>
    </source>
</evidence>
<protein>
    <recommendedName>
        <fullName evidence="3">HECT-type E3 ubiquitin transferase</fullName>
        <ecNumber evidence="3">2.3.2.26</ecNumber>
    </recommendedName>
</protein>
<dbReference type="Gene3D" id="3.90.1750.10">
    <property type="entry name" value="Hect, E3 ligase catalytic domains"/>
    <property type="match status" value="1"/>
</dbReference>
<evidence type="ECO:0000256" key="2">
    <source>
        <dbReference type="ARBA" id="ARBA00004906"/>
    </source>
</evidence>
<reference evidence="8 9" key="1">
    <citation type="submission" date="2019-01" db="EMBL/GenBank/DDBJ databases">
        <title>Genomes sequencing and comparative genomics of infectious freshwater microsporidia, Cucumispora dikerogammari and Thelohania contejeani.</title>
        <authorList>
            <person name="Cormier A."/>
            <person name="Giraud I."/>
            <person name="Wattier R."/>
            <person name="Teixeira M."/>
            <person name="Grandjean F."/>
            <person name="Rigaud T."/>
            <person name="Cordaux R."/>
        </authorList>
    </citation>
    <scope>NUCLEOTIDE SEQUENCE [LARGE SCALE GENOMIC DNA]</scope>
    <source>
        <strain evidence="8">T1</strain>
        <tissue evidence="8">Spores</tissue>
    </source>
</reference>
<dbReference type="PANTHER" id="PTHR11254:SF440">
    <property type="entry name" value="E3 UBIQUITIN-PROTEIN LIGASE NEDD-4"/>
    <property type="match status" value="1"/>
</dbReference>
<dbReference type="Gene3D" id="3.30.2410.10">
    <property type="entry name" value="Hect, E3 ligase catalytic domain"/>
    <property type="match status" value="1"/>
</dbReference>
<keyword evidence="4" id="KW-0808">Transferase</keyword>
<feature type="active site" description="Glycyl thioester intermediate" evidence="6">
    <location>
        <position position="872"/>
    </location>
</feature>
<evidence type="ECO:0000256" key="4">
    <source>
        <dbReference type="ARBA" id="ARBA00022679"/>
    </source>
</evidence>
<comment type="caution">
    <text evidence="8">The sequence shown here is derived from an EMBL/GenBank/DDBJ whole genome shotgun (WGS) entry which is preliminary data.</text>
</comment>
<dbReference type="EC" id="2.3.2.26" evidence="3"/>
<feature type="domain" description="HECT" evidence="7">
    <location>
        <begin position="566"/>
        <end position="907"/>
    </location>
</feature>
<evidence type="ECO:0000313" key="9">
    <source>
        <dbReference type="Proteomes" id="UP001516464"/>
    </source>
</evidence>
<accession>A0ABQ7HY04</accession>
<evidence type="ECO:0000256" key="6">
    <source>
        <dbReference type="PROSITE-ProRule" id="PRU00104"/>
    </source>
</evidence>
<dbReference type="Proteomes" id="UP001516464">
    <property type="component" value="Unassembled WGS sequence"/>
</dbReference>
<dbReference type="InterPro" id="IPR035983">
    <property type="entry name" value="Hect_E3_ubiquitin_ligase"/>
</dbReference>
<dbReference type="SMART" id="SM00119">
    <property type="entry name" value="HECTc"/>
    <property type="match status" value="1"/>
</dbReference>
<comment type="catalytic activity">
    <reaction evidence="1">
        <text>S-ubiquitinyl-[E2 ubiquitin-conjugating enzyme]-L-cysteine + [acceptor protein]-L-lysine = [E2 ubiquitin-conjugating enzyme]-L-cysteine + N(6)-ubiquitinyl-[acceptor protein]-L-lysine.</text>
        <dbReference type="EC" id="2.3.2.26"/>
    </reaction>
</comment>
<dbReference type="Pfam" id="PF00632">
    <property type="entry name" value="HECT"/>
    <property type="match status" value="1"/>
</dbReference>
<keyword evidence="5 6" id="KW-0833">Ubl conjugation pathway</keyword>
<dbReference type="EMBL" id="SBIQ01000136">
    <property type="protein sequence ID" value="KAF7683051.1"/>
    <property type="molecule type" value="Genomic_DNA"/>
</dbReference>
<evidence type="ECO:0000313" key="8">
    <source>
        <dbReference type="EMBL" id="KAF7683051.1"/>
    </source>
</evidence>
<dbReference type="Gene3D" id="3.30.2160.10">
    <property type="entry name" value="Hect, E3 ligase catalytic domain"/>
    <property type="match status" value="1"/>
</dbReference>
<proteinExistence type="predicted"/>
<comment type="pathway">
    <text evidence="2">Protein modification; protein ubiquitination.</text>
</comment>
<evidence type="ECO:0000256" key="1">
    <source>
        <dbReference type="ARBA" id="ARBA00000885"/>
    </source>
</evidence>
<dbReference type="InterPro" id="IPR050409">
    <property type="entry name" value="E3_ubiq-protein_ligase"/>
</dbReference>
<evidence type="ECO:0000256" key="3">
    <source>
        <dbReference type="ARBA" id="ARBA00012485"/>
    </source>
</evidence>
<gene>
    <name evidence="8" type="primary">ptr1_1</name>
    <name evidence="8" type="ORF">TCON_1734</name>
</gene>
<dbReference type="InterPro" id="IPR000569">
    <property type="entry name" value="HECT_dom"/>
</dbReference>
<organism evidence="8 9">
    <name type="scientific">Astathelohania contejeani</name>
    <dbReference type="NCBI Taxonomy" id="164912"/>
    <lineage>
        <taxon>Eukaryota</taxon>
        <taxon>Fungi</taxon>
        <taxon>Fungi incertae sedis</taxon>
        <taxon>Microsporidia</taxon>
        <taxon>Astathelohaniidae</taxon>
        <taxon>Astathelohania</taxon>
    </lineage>
</organism>
<dbReference type="PROSITE" id="PS50237">
    <property type="entry name" value="HECT"/>
    <property type="match status" value="1"/>
</dbReference>
<name>A0ABQ7HY04_9MICR</name>
<evidence type="ECO:0000256" key="5">
    <source>
        <dbReference type="ARBA" id="ARBA00022786"/>
    </source>
</evidence>